<dbReference type="AlphaFoldDB" id="A0A9X2RKW0"/>
<dbReference type="CDD" id="cd00715">
    <property type="entry name" value="GPATase_N"/>
    <property type="match status" value="1"/>
</dbReference>
<dbReference type="RefSeq" id="WP_256620078.1">
    <property type="nucleotide sequence ID" value="NZ_JANIBC010000013.1"/>
</dbReference>
<evidence type="ECO:0000256" key="10">
    <source>
        <dbReference type="PIRSR" id="PIRSR000485-2"/>
    </source>
</evidence>
<comment type="catalytic activity">
    <reaction evidence="7 8">
        <text>5-phospho-beta-D-ribosylamine + L-glutamate + diphosphate = 5-phospho-alpha-D-ribose 1-diphosphate + L-glutamine + H2O</text>
        <dbReference type="Rhea" id="RHEA:14905"/>
        <dbReference type="ChEBI" id="CHEBI:15377"/>
        <dbReference type="ChEBI" id="CHEBI:29985"/>
        <dbReference type="ChEBI" id="CHEBI:33019"/>
        <dbReference type="ChEBI" id="CHEBI:58017"/>
        <dbReference type="ChEBI" id="CHEBI:58359"/>
        <dbReference type="ChEBI" id="CHEBI:58681"/>
        <dbReference type="EC" id="2.4.2.14"/>
    </reaction>
</comment>
<dbReference type="Gene3D" id="3.60.20.10">
    <property type="entry name" value="Glutamine Phosphoribosylpyrophosphate, subunit 1, domain 1"/>
    <property type="match status" value="1"/>
</dbReference>
<comment type="pathway">
    <text evidence="1 7 8">Purine metabolism; IMP biosynthesis via de novo pathway; N(1)-(5-phospho-D-ribosyl)glycinamide from 5-phospho-alpha-D-ribose 1-diphosphate: step 1/2.</text>
</comment>
<organism evidence="13 14">
    <name type="scientific">Parvularcula maris</name>
    <dbReference type="NCBI Taxonomy" id="2965077"/>
    <lineage>
        <taxon>Bacteria</taxon>
        <taxon>Pseudomonadati</taxon>
        <taxon>Pseudomonadota</taxon>
        <taxon>Alphaproteobacteria</taxon>
        <taxon>Parvularculales</taxon>
        <taxon>Parvularculaceae</taxon>
        <taxon>Parvularcula</taxon>
    </lineage>
</organism>
<evidence type="ECO:0000259" key="12">
    <source>
        <dbReference type="PROSITE" id="PS51278"/>
    </source>
</evidence>
<evidence type="ECO:0000256" key="5">
    <source>
        <dbReference type="ARBA" id="ARBA00022755"/>
    </source>
</evidence>
<dbReference type="InterPro" id="IPR029057">
    <property type="entry name" value="PRTase-like"/>
</dbReference>
<feature type="compositionally biased region" description="Basic and acidic residues" evidence="11">
    <location>
        <begin position="482"/>
        <end position="501"/>
    </location>
</feature>
<dbReference type="InterPro" id="IPR000836">
    <property type="entry name" value="PRTase_dom"/>
</dbReference>
<dbReference type="EMBL" id="JANIBC010000013">
    <property type="protein sequence ID" value="MCQ8186183.1"/>
    <property type="molecule type" value="Genomic_DNA"/>
</dbReference>
<keyword evidence="6 7" id="KW-0315">Glutamine amidotransferase</keyword>
<dbReference type="CDD" id="cd06223">
    <property type="entry name" value="PRTases_typeI"/>
    <property type="match status" value="1"/>
</dbReference>
<dbReference type="EC" id="2.4.2.14" evidence="7"/>
<dbReference type="Gene3D" id="3.40.50.2020">
    <property type="match status" value="1"/>
</dbReference>
<evidence type="ECO:0000313" key="14">
    <source>
        <dbReference type="Proteomes" id="UP001142610"/>
    </source>
</evidence>
<dbReference type="InterPro" id="IPR005854">
    <property type="entry name" value="PurF"/>
</dbReference>
<comment type="function">
    <text evidence="7">Catalyzes the formation of phosphoribosylamine from phosphoribosylpyrophosphate (PRPP) and glutamine.</text>
</comment>
<dbReference type="SUPFAM" id="SSF56235">
    <property type="entry name" value="N-terminal nucleophile aminohydrolases (Ntn hydrolases)"/>
    <property type="match status" value="1"/>
</dbReference>
<keyword evidence="7 10" id="KW-0479">Metal-binding</keyword>
<comment type="caution">
    <text evidence="13">The sequence shown here is derived from an EMBL/GenBank/DDBJ whole genome shotgun (WGS) entry which is preliminary data.</text>
</comment>
<comment type="cofactor">
    <cofactor evidence="7 10">
        <name>Mg(2+)</name>
        <dbReference type="ChEBI" id="CHEBI:18420"/>
    </cofactor>
    <text evidence="7 10">Binds 1 Mg(2+) ion per subunit.</text>
</comment>
<dbReference type="GO" id="GO:0000287">
    <property type="term" value="F:magnesium ion binding"/>
    <property type="evidence" value="ECO:0007669"/>
    <property type="project" value="UniProtKB-UniRule"/>
</dbReference>
<dbReference type="Proteomes" id="UP001142610">
    <property type="component" value="Unassembled WGS sequence"/>
</dbReference>
<dbReference type="NCBIfam" id="TIGR01134">
    <property type="entry name" value="purF"/>
    <property type="match status" value="1"/>
</dbReference>
<feature type="binding site" evidence="7 10">
    <location>
        <position position="314"/>
    </location>
    <ligand>
        <name>Mg(2+)</name>
        <dbReference type="ChEBI" id="CHEBI:18420"/>
    </ligand>
</feature>
<dbReference type="Pfam" id="PF13537">
    <property type="entry name" value="GATase_7"/>
    <property type="match status" value="1"/>
</dbReference>
<dbReference type="GO" id="GO:0006189">
    <property type="term" value="P:'de novo' IMP biosynthetic process"/>
    <property type="evidence" value="ECO:0007669"/>
    <property type="project" value="UniProtKB-UniRule"/>
</dbReference>
<keyword evidence="14" id="KW-1185">Reference proteome</keyword>
<dbReference type="InterPro" id="IPR029055">
    <property type="entry name" value="Ntn_hydrolases_N"/>
</dbReference>
<dbReference type="Pfam" id="PF00156">
    <property type="entry name" value="Pribosyltran"/>
    <property type="match status" value="1"/>
</dbReference>
<evidence type="ECO:0000256" key="8">
    <source>
        <dbReference type="PIRNR" id="PIRNR000485"/>
    </source>
</evidence>
<dbReference type="InterPro" id="IPR017932">
    <property type="entry name" value="GATase_2_dom"/>
</dbReference>
<feature type="region of interest" description="Disordered" evidence="11">
    <location>
        <begin position="479"/>
        <end position="501"/>
    </location>
</feature>
<dbReference type="PROSITE" id="PS51278">
    <property type="entry name" value="GATASE_TYPE_2"/>
    <property type="match status" value="1"/>
</dbReference>
<keyword evidence="4 7" id="KW-0808">Transferase</keyword>
<protein>
    <recommendedName>
        <fullName evidence="7">Amidophosphoribosyltransferase</fullName>
        <shortName evidence="7">ATase</shortName>
        <ecNumber evidence="7">2.4.2.14</ecNumber>
    </recommendedName>
    <alternativeName>
        <fullName evidence="7">Glutamine phosphoribosylpyrophosphate amidotransferase</fullName>
        <shortName evidence="7">GPATase</shortName>
    </alternativeName>
</protein>
<feature type="domain" description="Glutamine amidotransferase type-2" evidence="12">
    <location>
        <begin position="29"/>
        <end position="249"/>
    </location>
</feature>
<evidence type="ECO:0000256" key="9">
    <source>
        <dbReference type="PIRSR" id="PIRSR000485-1"/>
    </source>
</evidence>
<feature type="active site" description="Nucleophile" evidence="7 9">
    <location>
        <position position="29"/>
    </location>
</feature>
<dbReference type="PIRSF" id="PIRSF000485">
    <property type="entry name" value="Amd_phspho_trans"/>
    <property type="match status" value="1"/>
</dbReference>
<proteinExistence type="inferred from homology"/>
<dbReference type="InterPro" id="IPR035584">
    <property type="entry name" value="PurF_N"/>
</dbReference>
<comment type="similarity">
    <text evidence="2 7 8">In the C-terminal section; belongs to the purine/pyrimidine phosphoribosyltransferase family.</text>
</comment>
<evidence type="ECO:0000256" key="6">
    <source>
        <dbReference type="ARBA" id="ARBA00022962"/>
    </source>
</evidence>
<evidence type="ECO:0000256" key="11">
    <source>
        <dbReference type="SAM" id="MobiDB-lite"/>
    </source>
</evidence>
<evidence type="ECO:0000313" key="13">
    <source>
        <dbReference type="EMBL" id="MCQ8186183.1"/>
    </source>
</evidence>
<name>A0A9X2RKW0_9PROT</name>
<dbReference type="SUPFAM" id="SSF53271">
    <property type="entry name" value="PRTase-like"/>
    <property type="match status" value="1"/>
</dbReference>
<comment type="caution">
    <text evidence="7">Lacks conserved residue(s) required for the propagation of feature annotation.</text>
</comment>
<accession>A0A9X2RKW0</accession>
<evidence type="ECO:0000256" key="4">
    <source>
        <dbReference type="ARBA" id="ARBA00022679"/>
    </source>
</evidence>
<reference evidence="13" key="1">
    <citation type="submission" date="2022-07" db="EMBL/GenBank/DDBJ databases">
        <title>Parvularcula maris sp. nov., an algicidal bacterium isolated from seawater.</title>
        <authorList>
            <person name="Li F."/>
        </authorList>
    </citation>
    <scope>NUCLEOTIDE SEQUENCE</scope>
    <source>
        <strain evidence="13">BGMRC 0090</strain>
    </source>
</reference>
<feature type="binding site" evidence="7 10">
    <location>
        <position position="376"/>
    </location>
    <ligand>
        <name>Mg(2+)</name>
        <dbReference type="ChEBI" id="CHEBI:18420"/>
    </ligand>
</feature>
<keyword evidence="7 10" id="KW-0460">Magnesium</keyword>
<gene>
    <name evidence="7 13" type="primary">purF</name>
    <name evidence="13" type="ORF">NOG11_12415</name>
</gene>
<evidence type="ECO:0000256" key="1">
    <source>
        <dbReference type="ARBA" id="ARBA00005209"/>
    </source>
</evidence>
<evidence type="ECO:0000256" key="2">
    <source>
        <dbReference type="ARBA" id="ARBA00010138"/>
    </source>
</evidence>
<dbReference type="GO" id="GO:0009113">
    <property type="term" value="P:purine nucleobase biosynthetic process"/>
    <property type="evidence" value="ECO:0007669"/>
    <property type="project" value="UniProtKB-UniRule"/>
</dbReference>
<keyword evidence="3 7" id="KW-0328">Glycosyltransferase</keyword>
<evidence type="ECO:0000256" key="3">
    <source>
        <dbReference type="ARBA" id="ARBA00022676"/>
    </source>
</evidence>
<dbReference type="HAMAP" id="MF_01931">
    <property type="entry name" value="PurF"/>
    <property type="match status" value="1"/>
</dbReference>
<evidence type="ECO:0000256" key="7">
    <source>
        <dbReference type="HAMAP-Rule" id="MF_01931"/>
    </source>
</evidence>
<dbReference type="PANTHER" id="PTHR11907">
    <property type="entry name" value="AMIDOPHOSPHORIBOSYLTRANSFERASE"/>
    <property type="match status" value="1"/>
</dbReference>
<keyword evidence="5 7" id="KW-0658">Purine biosynthesis</keyword>
<sequence>MRQVSSFLRREQRALAERPPLPRALNEECGVFGIIGHDGPAAPIVALGLHALQHRGQEAAGIITHSEDGFHADRQLGLVADHFHAEEVLAKLPGRAGIGHTRYSTAGDGNLRNVQPLFAEVDRGGIAVAHNGNLTNNTLLRRELISKGSIFHTSSDSELFVQLTALSRGITLADKVIDAARTVEGAFALTVLTANHLIGVRDPVGIRPLVLGRLGDAYVLSSESCAFDLIGAEFVRDVEPGEVVICGADGSLTSRRLTAEGQRPRPCIFELIYFARPNSFVDGESVYDLRKRLGRTLAEEAPVEADCISPIPDSGVPAAIGFAQASGVPYEMALIRSHYSGRTFIQPDQKVREKGVARKHSANPGVVKGKRVVLVDDSLVRGTTSTKIIQMMREAGAKEVHLRIACPPIIYPDFYGIDTPSQKELMAASHSVEEMRREIGADSLAFLSLDGLYRALGKGPRDGDAPAFTDHCFTGDYPTALRDQEAPSSERHAQLSLLREA</sequence>
<feature type="binding site" evidence="7 10">
    <location>
        <position position="377"/>
    </location>
    <ligand>
        <name>Mg(2+)</name>
        <dbReference type="ChEBI" id="CHEBI:18420"/>
    </ligand>
</feature>
<dbReference type="GO" id="GO:0004044">
    <property type="term" value="F:amidophosphoribosyltransferase activity"/>
    <property type="evidence" value="ECO:0007669"/>
    <property type="project" value="UniProtKB-UniRule"/>
</dbReference>